<sequence>MKRTKHLCAALFNWNLLHDNPRLHVSQMTAQESNENSTSPQETSLRPLLRALRQLLAKEDYIQQPSKRISEFYAAGIH</sequence>
<reference evidence="1" key="1">
    <citation type="submission" date="2020-08" db="EMBL/GenBank/DDBJ databases">
        <title>Multicomponent nature underlies the extraordinary mechanical properties of spider dragline silk.</title>
        <authorList>
            <person name="Kono N."/>
            <person name="Nakamura H."/>
            <person name="Mori M."/>
            <person name="Yoshida Y."/>
            <person name="Ohtoshi R."/>
            <person name="Malay A.D."/>
            <person name="Moran D.A.P."/>
            <person name="Tomita M."/>
            <person name="Numata K."/>
            <person name="Arakawa K."/>
        </authorList>
    </citation>
    <scope>NUCLEOTIDE SEQUENCE</scope>
</reference>
<protein>
    <submittedName>
        <fullName evidence="1">Uncharacterized protein</fullName>
    </submittedName>
</protein>
<name>A0A8X6PX08_NEPPI</name>
<organism evidence="1 2">
    <name type="scientific">Nephila pilipes</name>
    <name type="common">Giant wood spider</name>
    <name type="synonym">Nephila maculata</name>
    <dbReference type="NCBI Taxonomy" id="299642"/>
    <lineage>
        <taxon>Eukaryota</taxon>
        <taxon>Metazoa</taxon>
        <taxon>Ecdysozoa</taxon>
        <taxon>Arthropoda</taxon>
        <taxon>Chelicerata</taxon>
        <taxon>Arachnida</taxon>
        <taxon>Araneae</taxon>
        <taxon>Araneomorphae</taxon>
        <taxon>Entelegynae</taxon>
        <taxon>Araneoidea</taxon>
        <taxon>Nephilidae</taxon>
        <taxon>Nephila</taxon>
    </lineage>
</organism>
<proteinExistence type="predicted"/>
<comment type="caution">
    <text evidence="1">The sequence shown here is derived from an EMBL/GenBank/DDBJ whole genome shotgun (WGS) entry which is preliminary data.</text>
</comment>
<dbReference type="AlphaFoldDB" id="A0A8X6PX08"/>
<dbReference type="EMBL" id="BMAW01023919">
    <property type="protein sequence ID" value="GFT85404.1"/>
    <property type="molecule type" value="Genomic_DNA"/>
</dbReference>
<keyword evidence="2" id="KW-1185">Reference proteome</keyword>
<evidence type="ECO:0000313" key="1">
    <source>
        <dbReference type="EMBL" id="GFT85404.1"/>
    </source>
</evidence>
<gene>
    <name evidence="1" type="ORF">NPIL_477601</name>
</gene>
<evidence type="ECO:0000313" key="2">
    <source>
        <dbReference type="Proteomes" id="UP000887013"/>
    </source>
</evidence>
<accession>A0A8X6PX08</accession>
<dbReference type="Proteomes" id="UP000887013">
    <property type="component" value="Unassembled WGS sequence"/>
</dbReference>